<dbReference type="SUPFAM" id="SSF58014">
    <property type="entry name" value="Coiled-coil domain of nucleotide exchange factor GrpE"/>
    <property type="match status" value="1"/>
</dbReference>
<dbReference type="PANTHER" id="PTHR21237">
    <property type="entry name" value="GRPE PROTEIN"/>
    <property type="match status" value="1"/>
</dbReference>
<comment type="similarity">
    <text evidence="1">Belongs to the GrpE family.</text>
</comment>
<dbReference type="GO" id="GO:0000774">
    <property type="term" value="F:adenyl-nucleotide exchange factor activity"/>
    <property type="evidence" value="ECO:0007669"/>
    <property type="project" value="InterPro"/>
</dbReference>
<dbReference type="OrthoDB" id="45589at2759"/>
<dbReference type="RefSeq" id="XP_002176420.1">
    <property type="nucleotide sequence ID" value="XM_002176384.1"/>
</dbReference>
<dbReference type="InterPro" id="IPR000740">
    <property type="entry name" value="GrpE"/>
</dbReference>
<name>B7S4A8_PHATC</name>
<evidence type="ECO:0000256" key="2">
    <source>
        <dbReference type="ARBA" id="ARBA00023186"/>
    </source>
</evidence>
<dbReference type="Proteomes" id="UP000000759">
    <property type="component" value="Unassembled WGS sequence"/>
</dbReference>
<keyword evidence="7" id="KW-1185">Reference proteome</keyword>
<evidence type="ECO:0000256" key="1">
    <source>
        <dbReference type="ARBA" id="ARBA00009054"/>
    </source>
</evidence>
<reference evidence="7" key="2">
    <citation type="submission" date="2008-08" db="EMBL/GenBank/DDBJ databases">
        <authorList>
            <consortium name="Diatom Consortium"/>
            <person name="Grigoriev I."/>
            <person name="Grimwood J."/>
            <person name="Kuo A."/>
            <person name="Otillar R.P."/>
            <person name="Salamov A."/>
            <person name="Detter J.C."/>
            <person name="Lindquist E."/>
            <person name="Shapiro H."/>
            <person name="Lucas S."/>
            <person name="Glavina del Rio T."/>
            <person name="Pitluck S."/>
            <person name="Rokhsar D."/>
            <person name="Bowler C."/>
        </authorList>
    </citation>
    <scope>GENOME REANNOTATION</scope>
    <source>
        <strain evidence="7">CCAP 1055/1</strain>
    </source>
</reference>
<accession>B7S4A8</accession>
<feature type="region of interest" description="Disordered" evidence="4">
    <location>
        <begin position="57"/>
        <end position="81"/>
    </location>
</feature>
<dbReference type="AlphaFoldDB" id="B7S4A8"/>
<dbReference type="KEGG" id="pti:PHATRDRAFT_bd1725"/>
<dbReference type="PANTHER" id="PTHR21237:SF40">
    <property type="entry name" value="CELL CYCLE AND APOPTOSIS REGULATOR PROTEIN 2"/>
    <property type="match status" value="1"/>
</dbReference>
<proteinExistence type="inferred from homology"/>
<feature type="coiled-coil region" evidence="3">
    <location>
        <begin position="86"/>
        <end position="149"/>
    </location>
</feature>
<sequence>MKILSSALALLLATLAAEAFTVQQPRTTKGVSRDTGMCRDTPERIPRRGVFLWQSANDDTSGDEVSNVANDGSTEAADVSMHTGERELEADAANQAEDEVRELTADDAAAVNEQQEDIEEDPPQEDPELVALKEEIAILEQKLKEKRRQSAAMGDSADEMSKAGYARKVAEMENMRRKRTMMQSSNKSTATASILADFLPVLDKLIELREAYGEDEFGRQYNALPGAMKTALVGLGVKEYAVSVGEKVDASRIIVVEAEHSDEYPVDTVIRPVADGLELEGNPIRMASCVASLGPVPADLPPEEAPVQDDMVPNDNASPEDEQKQ</sequence>
<keyword evidence="5" id="KW-0732">Signal</keyword>
<evidence type="ECO:0000256" key="5">
    <source>
        <dbReference type="SAM" id="SignalP"/>
    </source>
</evidence>
<evidence type="ECO:0000256" key="3">
    <source>
        <dbReference type="SAM" id="Coils"/>
    </source>
</evidence>
<evidence type="ECO:0000313" key="6">
    <source>
        <dbReference type="EMBL" id="EEC42656.1"/>
    </source>
</evidence>
<dbReference type="HOGENOM" id="CLU_856531_0_0_1"/>
<protein>
    <submittedName>
        <fullName evidence="6">GrpE protein, HSP90 cofactor, chloroplast targeted</fullName>
    </submittedName>
</protein>
<organism evidence="6 7">
    <name type="scientific">Phaeodactylum tricornutum (strain CCAP 1055/1)</name>
    <dbReference type="NCBI Taxonomy" id="556484"/>
    <lineage>
        <taxon>Eukaryota</taxon>
        <taxon>Sar</taxon>
        <taxon>Stramenopiles</taxon>
        <taxon>Ochrophyta</taxon>
        <taxon>Bacillariophyta</taxon>
        <taxon>Bacillariophyceae</taxon>
        <taxon>Bacillariophycidae</taxon>
        <taxon>Naviculales</taxon>
        <taxon>Phaeodactylaceae</taxon>
        <taxon>Phaeodactylum</taxon>
    </lineage>
</organism>
<dbReference type="GeneID" id="7205051"/>
<keyword evidence="2" id="KW-0143">Chaperone</keyword>
<dbReference type="GO" id="GO:0006457">
    <property type="term" value="P:protein folding"/>
    <property type="evidence" value="ECO:0007669"/>
    <property type="project" value="InterPro"/>
</dbReference>
<dbReference type="GO" id="GO:0042803">
    <property type="term" value="F:protein homodimerization activity"/>
    <property type="evidence" value="ECO:0007669"/>
    <property type="project" value="InterPro"/>
</dbReference>
<feature type="signal peptide" evidence="5">
    <location>
        <begin position="1"/>
        <end position="19"/>
    </location>
</feature>
<dbReference type="PaxDb" id="2850-Phatrdraft1725"/>
<reference evidence="6 7" key="1">
    <citation type="journal article" date="2008" name="Nature">
        <title>The Phaeodactylum genome reveals the evolutionary history of diatom genomes.</title>
        <authorList>
            <person name="Bowler C."/>
            <person name="Allen A.E."/>
            <person name="Badger J.H."/>
            <person name="Grimwood J."/>
            <person name="Jabbari K."/>
            <person name="Kuo A."/>
            <person name="Maheswari U."/>
            <person name="Martens C."/>
            <person name="Maumus F."/>
            <person name="Otillar R.P."/>
            <person name="Rayko E."/>
            <person name="Salamov A."/>
            <person name="Vandepoele K."/>
            <person name="Beszteri B."/>
            <person name="Gruber A."/>
            <person name="Heijde M."/>
            <person name="Katinka M."/>
            <person name="Mock T."/>
            <person name="Valentin K."/>
            <person name="Verret F."/>
            <person name="Berges J.A."/>
            <person name="Brownlee C."/>
            <person name="Cadoret J.P."/>
            <person name="Chiovitti A."/>
            <person name="Choi C.J."/>
            <person name="Coesel S."/>
            <person name="De Martino A."/>
            <person name="Detter J.C."/>
            <person name="Durkin C."/>
            <person name="Falciatore A."/>
            <person name="Fournet J."/>
            <person name="Haruta M."/>
            <person name="Huysman M.J."/>
            <person name="Jenkins B.D."/>
            <person name="Jiroutova K."/>
            <person name="Jorgensen R.E."/>
            <person name="Joubert Y."/>
            <person name="Kaplan A."/>
            <person name="Kroger N."/>
            <person name="Kroth P.G."/>
            <person name="La Roche J."/>
            <person name="Lindquist E."/>
            <person name="Lommer M."/>
            <person name="Martin-Jezequel V."/>
            <person name="Lopez P.J."/>
            <person name="Lucas S."/>
            <person name="Mangogna M."/>
            <person name="McGinnis K."/>
            <person name="Medlin L.K."/>
            <person name="Montsant A."/>
            <person name="Oudot-Le Secq M.P."/>
            <person name="Napoli C."/>
            <person name="Obornik M."/>
            <person name="Parker M.S."/>
            <person name="Petit J.L."/>
            <person name="Porcel B.M."/>
            <person name="Poulsen N."/>
            <person name="Robison M."/>
            <person name="Rychlewski L."/>
            <person name="Rynearson T.A."/>
            <person name="Schmutz J."/>
            <person name="Shapiro H."/>
            <person name="Siaut M."/>
            <person name="Stanley M."/>
            <person name="Sussman M.R."/>
            <person name="Taylor A.R."/>
            <person name="Vardi A."/>
            <person name="von Dassow P."/>
            <person name="Vyverman W."/>
            <person name="Willis A."/>
            <person name="Wyrwicz L.S."/>
            <person name="Rokhsar D.S."/>
            <person name="Weissenbach J."/>
            <person name="Armbrust E.V."/>
            <person name="Green B.R."/>
            <person name="Van de Peer Y."/>
            <person name="Grigoriev I.V."/>
        </authorList>
    </citation>
    <scope>NUCLEOTIDE SEQUENCE [LARGE SCALE GENOMIC DNA]</scope>
    <source>
        <strain evidence="6 7">CCAP 1055/1</strain>
    </source>
</reference>
<feature type="region of interest" description="Disordered" evidence="4">
    <location>
        <begin position="295"/>
        <end position="325"/>
    </location>
</feature>
<evidence type="ECO:0000256" key="4">
    <source>
        <dbReference type="SAM" id="MobiDB-lite"/>
    </source>
</evidence>
<feature type="compositionally biased region" description="Polar residues" evidence="4">
    <location>
        <begin position="57"/>
        <end position="73"/>
    </location>
</feature>
<gene>
    <name evidence="6" type="primary">GrpE</name>
    <name evidence="6" type="ORF">PHATRDRAFT_bd1725</name>
</gene>
<dbReference type="InterPro" id="IPR013805">
    <property type="entry name" value="GrpE_CC"/>
</dbReference>
<dbReference type="EMBL" id="DS999284">
    <property type="protein sequence ID" value="EEC42656.1"/>
    <property type="molecule type" value="Genomic_DNA"/>
</dbReference>
<dbReference type="GO" id="GO:0051082">
    <property type="term" value="F:unfolded protein binding"/>
    <property type="evidence" value="ECO:0007669"/>
    <property type="project" value="TreeGrafter"/>
</dbReference>
<evidence type="ECO:0000313" key="7">
    <source>
        <dbReference type="Proteomes" id="UP000000759"/>
    </source>
</evidence>
<dbReference type="GO" id="GO:0051087">
    <property type="term" value="F:protein-folding chaperone binding"/>
    <property type="evidence" value="ECO:0007669"/>
    <property type="project" value="InterPro"/>
</dbReference>
<dbReference type="Pfam" id="PF01025">
    <property type="entry name" value="GrpE"/>
    <property type="match status" value="1"/>
</dbReference>
<feature type="chain" id="PRO_5002860808" evidence="5">
    <location>
        <begin position="20"/>
        <end position="325"/>
    </location>
</feature>
<dbReference type="Gene3D" id="3.90.20.20">
    <property type="match status" value="1"/>
</dbReference>
<dbReference type="eggNOG" id="ENOG502SUTK">
    <property type="taxonomic scope" value="Eukaryota"/>
</dbReference>
<keyword evidence="3" id="KW-0175">Coiled coil</keyword>
<dbReference type="InParanoid" id="B7S4A8"/>